<sequence length="155" mass="16246">MIIRTRLTAALLPFALPVAGFTGCTGPSGASACDGTAERAEQLRAEPVLDVFPRGAEPAGRDAGCTDDGGEASVYADRSYTFSGSRGEVYDFYRSAAAAKGWTPSEPPDSWGRLCFAREDQGDRVLLLVFATDRGPTSDYGIVASGPPDGADTRC</sequence>
<proteinExistence type="predicted"/>
<organism evidence="1 2">
    <name type="scientific">Streptomyces changanensis</name>
    <dbReference type="NCBI Taxonomy" id="2964669"/>
    <lineage>
        <taxon>Bacteria</taxon>
        <taxon>Bacillati</taxon>
        <taxon>Actinomycetota</taxon>
        <taxon>Actinomycetes</taxon>
        <taxon>Kitasatosporales</taxon>
        <taxon>Streptomycetaceae</taxon>
        <taxon>Streptomyces</taxon>
    </lineage>
</organism>
<accession>A0ABY5MYW7</accession>
<gene>
    <name evidence="1" type="ORF">NRO40_00710</name>
</gene>
<protein>
    <recommendedName>
        <fullName evidence="3">Secreted protein</fullName>
    </recommendedName>
</protein>
<evidence type="ECO:0008006" key="3">
    <source>
        <dbReference type="Google" id="ProtNLM"/>
    </source>
</evidence>
<keyword evidence="2" id="KW-1185">Reference proteome</keyword>
<dbReference type="Proteomes" id="UP001060150">
    <property type="component" value="Chromosome"/>
</dbReference>
<reference evidence="1" key="1">
    <citation type="submission" date="2022-08" db="EMBL/GenBank/DDBJ databases">
        <title>Streptomyces changanensis sp. nov., an actinomycete isolated from soil.</title>
        <authorList>
            <person name="Wu H."/>
            <person name="Han L."/>
        </authorList>
    </citation>
    <scope>NUCLEOTIDE SEQUENCE</scope>
    <source>
        <strain evidence="1">HL-66</strain>
    </source>
</reference>
<dbReference type="EMBL" id="CP102332">
    <property type="protein sequence ID" value="UUS29495.1"/>
    <property type="molecule type" value="Genomic_DNA"/>
</dbReference>
<dbReference type="RefSeq" id="WP_058940014.1">
    <property type="nucleotide sequence ID" value="NZ_CP102332.1"/>
</dbReference>
<name>A0ABY5MYW7_9ACTN</name>
<dbReference type="PROSITE" id="PS51257">
    <property type="entry name" value="PROKAR_LIPOPROTEIN"/>
    <property type="match status" value="1"/>
</dbReference>
<evidence type="ECO:0000313" key="1">
    <source>
        <dbReference type="EMBL" id="UUS29495.1"/>
    </source>
</evidence>
<evidence type="ECO:0000313" key="2">
    <source>
        <dbReference type="Proteomes" id="UP001060150"/>
    </source>
</evidence>